<dbReference type="SUPFAM" id="SSF53167">
    <property type="entry name" value="Purine and uridine phosphorylases"/>
    <property type="match status" value="1"/>
</dbReference>
<accession>A0A2N1PV52</accession>
<dbReference type="Gene3D" id="3.40.50.1580">
    <property type="entry name" value="Nucleoside phosphorylase domain"/>
    <property type="match status" value="1"/>
</dbReference>
<proteinExistence type="inferred from homology"/>
<name>A0A2N1PV52_9BACT</name>
<keyword evidence="4" id="KW-0328">Glycosyltransferase</keyword>
<dbReference type="EMBL" id="PGXC01000001">
    <property type="protein sequence ID" value="PKK92188.1"/>
    <property type="molecule type" value="Genomic_DNA"/>
</dbReference>
<gene>
    <name evidence="8" type="ORF">CVV64_01905</name>
</gene>
<dbReference type="PANTHER" id="PTHR11904">
    <property type="entry name" value="METHYLTHIOADENOSINE/PURINE NUCLEOSIDE PHOSPHORYLASE"/>
    <property type="match status" value="1"/>
</dbReference>
<comment type="similarity">
    <text evidence="2">Belongs to the PNP/MTAP phosphorylase family.</text>
</comment>
<evidence type="ECO:0000256" key="5">
    <source>
        <dbReference type="ARBA" id="ARBA00022679"/>
    </source>
</evidence>
<evidence type="ECO:0000256" key="4">
    <source>
        <dbReference type="ARBA" id="ARBA00022676"/>
    </source>
</evidence>
<evidence type="ECO:0000256" key="1">
    <source>
        <dbReference type="ARBA" id="ARBA00005058"/>
    </source>
</evidence>
<dbReference type="UniPathway" id="UPA00606"/>
<keyword evidence="5" id="KW-0808">Transferase</keyword>
<feature type="domain" description="Nucleoside phosphorylase" evidence="7">
    <location>
        <begin position="76"/>
        <end position="274"/>
    </location>
</feature>
<dbReference type="InterPro" id="IPR035994">
    <property type="entry name" value="Nucleoside_phosphorylase_sf"/>
</dbReference>
<dbReference type="InterPro" id="IPR000845">
    <property type="entry name" value="Nucleoside_phosphorylase_d"/>
</dbReference>
<evidence type="ECO:0000256" key="3">
    <source>
        <dbReference type="ARBA" id="ARBA00011886"/>
    </source>
</evidence>
<dbReference type="PANTHER" id="PTHR11904:SF9">
    <property type="entry name" value="PURINE NUCLEOSIDE PHOSPHORYLASE-RELATED"/>
    <property type="match status" value="1"/>
</dbReference>
<dbReference type="InterPro" id="IPR011268">
    <property type="entry name" value="Purine_phosphorylase"/>
</dbReference>
<dbReference type="Proteomes" id="UP000233256">
    <property type="component" value="Unassembled WGS sequence"/>
</dbReference>
<comment type="pathway">
    <text evidence="1">Purine metabolism; purine nucleoside salvage.</text>
</comment>
<sequence>MNFNATESAAIAAAALVEKAGWNDCPDIETILCSTGISPALNGLGKDFHVLQFQGSRIMGIPDELGEMTISLIRGREKGIIAFHGRPHFGEGISMASTVFPVYIAKALQTTGILAITTGCSLSREIHTGDIVVVEDHISFFPTNPLVSSNTGDFPLPKLIGMKEVYSPERCLLLEELCVEQKLNVSKGIYLGVQGPMTETMAEYRMYAGLGGNVIGMTLIPEAIMARALGIPLGAMSLVTAPYPLDSEPVDSLSILETQNRITPSISCIIKEFLNRTTTLTRDGKEF</sequence>
<evidence type="ECO:0000313" key="8">
    <source>
        <dbReference type="EMBL" id="PKK92188.1"/>
    </source>
</evidence>
<dbReference type="Pfam" id="PF01048">
    <property type="entry name" value="PNP_UDP_1"/>
    <property type="match status" value="1"/>
</dbReference>
<evidence type="ECO:0000256" key="6">
    <source>
        <dbReference type="ARBA" id="ARBA00031036"/>
    </source>
</evidence>
<dbReference type="GO" id="GO:0004731">
    <property type="term" value="F:purine-nucleoside phosphorylase activity"/>
    <property type="evidence" value="ECO:0007669"/>
    <property type="project" value="UniProtKB-EC"/>
</dbReference>
<reference evidence="8 9" key="1">
    <citation type="journal article" date="2017" name="ISME J.">
        <title>Potential for microbial H2 and metal transformations associated with novel bacteria and archaea in deep terrestrial subsurface sediments.</title>
        <authorList>
            <person name="Hernsdorf A.W."/>
            <person name="Amano Y."/>
            <person name="Miyakawa K."/>
            <person name="Ise K."/>
            <person name="Suzuki Y."/>
            <person name="Anantharaman K."/>
            <person name="Probst A."/>
            <person name="Burstein D."/>
            <person name="Thomas B.C."/>
            <person name="Banfield J.F."/>
        </authorList>
    </citation>
    <scope>NUCLEOTIDE SEQUENCE [LARGE SCALE GENOMIC DNA]</scope>
    <source>
        <strain evidence="8">HGW-Wallbacteria-1</strain>
    </source>
</reference>
<protein>
    <recommendedName>
        <fullName evidence="3">purine-nucleoside phosphorylase</fullName>
        <ecNumber evidence="3">2.4.2.1</ecNumber>
    </recommendedName>
    <alternativeName>
        <fullName evidence="6">Inosine-guanosine phosphorylase</fullName>
    </alternativeName>
</protein>
<organism evidence="8 9">
    <name type="scientific">Candidatus Wallbacteria bacterium HGW-Wallbacteria-1</name>
    <dbReference type="NCBI Taxonomy" id="2013854"/>
    <lineage>
        <taxon>Bacteria</taxon>
        <taxon>Candidatus Walliibacteriota</taxon>
    </lineage>
</organism>
<dbReference type="EC" id="2.4.2.1" evidence="3"/>
<evidence type="ECO:0000259" key="7">
    <source>
        <dbReference type="Pfam" id="PF01048"/>
    </source>
</evidence>
<dbReference type="AlphaFoldDB" id="A0A2N1PV52"/>
<dbReference type="GO" id="GO:0009116">
    <property type="term" value="P:nucleoside metabolic process"/>
    <property type="evidence" value="ECO:0007669"/>
    <property type="project" value="InterPro"/>
</dbReference>
<dbReference type="GO" id="GO:0005737">
    <property type="term" value="C:cytoplasm"/>
    <property type="evidence" value="ECO:0007669"/>
    <property type="project" value="TreeGrafter"/>
</dbReference>
<evidence type="ECO:0000313" key="9">
    <source>
        <dbReference type="Proteomes" id="UP000233256"/>
    </source>
</evidence>
<evidence type="ECO:0000256" key="2">
    <source>
        <dbReference type="ARBA" id="ARBA00006751"/>
    </source>
</evidence>
<comment type="caution">
    <text evidence="8">The sequence shown here is derived from an EMBL/GenBank/DDBJ whole genome shotgun (WGS) entry which is preliminary data.</text>
</comment>